<proteinExistence type="predicted"/>
<organism evidence="1">
    <name type="scientific">Ophidiomyces ophidiicola</name>
    <dbReference type="NCBI Taxonomy" id="1387563"/>
    <lineage>
        <taxon>Eukaryota</taxon>
        <taxon>Fungi</taxon>
        <taxon>Dikarya</taxon>
        <taxon>Ascomycota</taxon>
        <taxon>Pezizomycotina</taxon>
        <taxon>Eurotiomycetes</taxon>
        <taxon>Eurotiomycetidae</taxon>
        <taxon>Onygenales</taxon>
        <taxon>Onygenaceae</taxon>
        <taxon>Ophidiomyces</taxon>
    </lineage>
</organism>
<evidence type="ECO:0000313" key="1">
    <source>
        <dbReference type="EMBL" id="KAI2383243.1"/>
    </source>
</evidence>
<dbReference type="EMBL" id="JALBCA010000095">
    <property type="protein sequence ID" value="KAI2383243.1"/>
    <property type="molecule type" value="Genomic_DNA"/>
</dbReference>
<keyword evidence="1" id="KW-0413">Isomerase</keyword>
<name>A0ACB8UQW0_9EURO</name>
<keyword evidence="1" id="KW-0326">Glycosidase</keyword>
<keyword evidence="1" id="KW-0378">Hydrolase</keyword>
<comment type="caution">
    <text evidence="1">The sequence shown here is derived from an EMBL/GenBank/DDBJ whole genome shotgun (WGS) entry which is preliminary data.</text>
</comment>
<dbReference type="EC" id="3.2.1.52" evidence="1"/>
<protein>
    <submittedName>
        <fullName evidence="1">Glucosamine-6-phosphate isomerase (Glucosamine-6-phosphate deaminase) (GNPDA) (GlcN6P deaminase)</fullName>
        <ecNumber evidence="1">3.2.1.52</ecNumber>
    </submittedName>
</protein>
<reference evidence="1" key="1">
    <citation type="journal article" date="2022" name="bioRxiv">
        <title>Population genetic analysis of Ophidiomyces ophidiicola, the causative agent of snake fungal disease, indicates recent introductions to the USA.</title>
        <authorList>
            <person name="Ladner J.T."/>
            <person name="Palmer J.M."/>
            <person name="Ettinger C.L."/>
            <person name="Stajich J.E."/>
            <person name="Farrell T.M."/>
            <person name="Glorioso B.M."/>
            <person name="Lawson B."/>
            <person name="Price S.J."/>
            <person name="Stengle A.G."/>
            <person name="Grear D.A."/>
            <person name="Lorch J.M."/>
        </authorList>
    </citation>
    <scope>NUCLEOTIDE SEQUENCE</scope>
    <source>
        <strain evidence="1">NWHC 24266-5</strain>
    </source>
</reference>
<sequence length="594" mass="66816">MQVLLLSSFLLAGLSQALWPEPEQYTHGNEVVWLSPDVHFAYHPRGSSGNATVSKRLQYVVRSELQRNSSHSPAAPVEDIVKKAIQRTTKQLQTMKFVPWKFHPRNRAFEPSPQASKRIIREVVISEQSLGGNRSHVRDFIHGDESYQIKITGDGSASISTKSPIGTLRALQTFAQLFYAHSSGSGKYSPYAPIAISDKPKWPHRGLNLDIARNPITPGDVKRTIDAMESAKLNRLHIHATDTQSWPLEIPSVPALAAKGAYHSSLIWSAKDLQEVQQYATERGVSAFLEIDMPGHTGSIGYAFPELVVASGENLWEKYAQQPPSGQIKLNSSAARELVDKVMDDILPRVSPFTKYFHIGGDEFNLESYMLEKSISSSQRTVLKPLVQSLITRVCEKLAKAGLIPIVWEELVVDWDLSFPPQSSESGNNTVIVQAWRNSRAIRRVLDRGYRTLFGTSDFWYLDCGVGIYLNPRNGSEIIRPPYTDWCSPTKNWRHMYMHDPLLGIQEKLQPLIEGGETHMWSENVDPVNMDQLIWPRAAAAAEVLWKGPRTRFDIKGASFRLGEWRERAVVDRKIGAGLVQMTYCLMQEGSCER</sequence>
<gene>
    <name evidence="1" type="primary">NAG1_1</name>
    <name evidence="1" type="ORF">LOY88_005412</name>
</gene>
<accession>A0ACB8UQW0</accession>